<keyword evidence="4" id="KW-1185">Reference proteome</keyword>
<feature type="transmembrane region" description="Helical" evidence="1">
    <location>
        <begin position="47"/>
        <end position="71"/>
    </location>
</feature>
<evidence type="ECO:0000313" key="4">
    <source>
        <dbReference type="Proteomes" id="UP000007488"/>
    </source>
</evidence>
<dbReference type="EMBL" id="CP002547">
    <property type="protein sequence ID" value="ADY56321.1"/>
    <property type="molecule type" value="Genomic_DNA"/>
</dbReference>
<dbReference type="STRING" id="645991.Sgly_2028"/>
<dbReference type="Proteomes" id="UP000007488">
    <property type="component" value="Chromosome"/>
</dbReference>
<reference evidence="4" key="2">
    <citation type="submission" date="2011-02" db="EMBL/GenBank/DDBJ databases">
        <title>The complete genome of Syntrophobotulus glycolicus DSM 8271.</title>
        <authorList>
            <person name="Lucas S."/>
            <person name="Copeland A."/>
            <person name="Lapidus A."/>
            <person name="Bruce D."/>
            <person name="Goodwin L."/>
            <person name="Pitluck S."/>
            <person name="Kyrpides N."/>
            <person name="Mavromatis K."/>
            <person name="Pagani I."/>
            <person name="Ivanova N."/>
            <person name="Mikhailova N."/>
            <person name="Chertkov O."/>
            <person name="Held B."/>
            <person name="Detter J.C."/>
            <person name="Tapia R."/>
            <person name="Han C."/>
            <person name="Land M."/>
            <person name="Hauser L."/>
            <person name="Markowitz V."/>
            <person name="Cheng J.-F."/>
            <person name="Hugenholtz P."/>
            <person name="Woyke T."/>
            <person name="Wu D."/>
            <person name="Spring S."/>
            <person name="Schroeder M."/>
            <person name="Brambilla E."/>
            <person name="Klenk H.-P."/>
            <person name="Eisen J.A."/>
        </authorList>
    </citation>
    <scope>NUCLEOTIDE SEQUENCE [LARGE SCALE GENOMIC DNA]</scope>
    <source>
        <strain evidence="4">DSM 8271 / FlGlyR</strain>
    </source>
</reference>
<sequence>MTLLISVLKYTPVIGWIADLLTPVIGILGLPGECAVILVLGNLLNLYAAVGAIAAMQLTVKSVFILAVMLSFSHNLLVETSISTRIGVNPVFIACLRLGIAVSMALGINLVWSGGQEMAKFGLIVSSNQALSGWPEICIQAVKIAGLAVLQVAVIVIPIMVFIQVLKDINAIARLSGVLKPFTRAIGVDDKTGIPLMAGIMFGIAYGAGVIIQTAKEENLGKKDLYLATIFLVSCHAVVEDTLVFLPLGINVVYLLLIRIAFALIVTVFMSRLWKKGFASGRE</sequence>
<protein>
    <submittedName>
        <fullName evidence="3">Nucleoside recognition domain protein</fullName>
    </submittedName>
</protein>
<proteinExistence type="predicted"/>
<feature type="transmembrane region" description="Helical" evidence="1">
    <location>
        <begin position="194"/>
        <end position="213"/>
    </location>
</feature>
<dbReference type="HOGENOM" id="CLU_062018_0_0_9"/>
<dbReference type="KEGG" id="sgy:Sgly_2028"/>
<evidence type="ECO:0000256" key="1">
    <source>
        <dbReference type="SAM" id="Phobius"/>
    </source>
</evidence>
<dbReference type="AlphaFoldDB" id="F0T1I0"/>
<dbReference type="eggNOG" id="COG0370">
    <property type="taxonomic scope" value="Bacteria"/>
</dbReference>
<organism evidence="3 4">
    <name type="scientific">Syntrophobotulus glycolicus (strain DSM 8271 / FlGlyR)</name>
    <dbReference type="NCBI Taxonomy" id="645991"/>
    <lineage>
        <taxon>Bacteria</taxon>
        <taxon>Bacillati</taxon>
        <taxon>Bacillota</taxon>
        <taxon>Clostridia</taxon>
        <taxon>Eubacteriales</taxon>
        <taxon>Desulfitobacteriaceae</taxon>
        <taxon>Syntrophobotulus</taxon>
    </lineage>
</organism>
<feature type="domain" description="Nucleoside transporter/FeoB GTPase Gate" evidence="2">
    <location>
        <begin position="1"/>
        <end position="74"/>
    </location>
</feature>
<feature type="transmembrane region" description="Helical" evidence="1">
    <location>
        <begin position="20"/>
        <end position="40"/>
    </location>
</feature>
<evidence type="ECO:0000259" key="2">
    <source>
        <dbReference type="Pfam" id="PF07670"/>
    </source>
</evidence>
<feature type="transmembrane region" description="Helical" evidence="1">
    <location>
        <begin position="225"/>
        <end position="246"/>
    </location>
</feature>
<keyword evidence="1" id="KW-1133">Transmembrane helix</keyword>
<accession>F0T1I0</accession>
<feature type="domain" description="Nucleoside transporter/FeoB GTPase Gate" evidence="2">
    <location>
        <begin position="149"/>
        <end position="239"/>
    </location>
</feature>
<keyword evidence="1" id="KW-0812">Transmembrane</keyword>
<feature type="transmembrane region" description="Helical" evidence="1">
    <location>
        <begin position="144"/>
        <end position="166"/>
    </location>
</feature>
<feature type="transmembrane region" description="Helical" evidence="1">
    <location>
        <begin position="91"/>
        <end position="112"/>
    </location>
</feature>
<keyword evidence="1" id="KW-0472">Membrane</keyword>
<reference evidence="3 4" key="1">
    <citation type="journal article" date="2011" name="Stand. Genomic Sci.">
        <title>Complete genome sequence of Syntrophobotulus glycolicus type strain (FlGlyR).</title>
        <authorList>
            <person name="Han C."/>
            <person name="Mwirichia R."/>
            <person name="Chertkov O."/>
            <person name="Held B."/>
            <person name="Lapidus A."/>
            <person name="Nolan M."/>
            <person name="Lucas S."/>
            <person name="Hammon N."/>
            <person name="Deshpande S."/>
            <person name="Cheng J.F."/>
            <person name="Tapia R."/>
            <person name="Goodwin L."/>
            <person name="Pitluck S."/>
            <person name="Huntemann M."/>
            <person name="Liolios K."/>
            <person name="Ivanova N."/>
            <person name="Pagani I."/>
            <person name="Mavromatis K."/>
            <person name="Ovchinikova G."/>
            <person name="Pati A."/>
            <person name="Chen A."/>
            <person name="Palaniappan K."/>
            <person name="Land M."/>
            <person name="Hauser L."/>
            <person name="Brambilla E.M."/>
            <person name="Rohde M."/>
            <person name="Spring S."/>
            <person name="Sikorski J."/>
            <person name="Goker M."/>
            <person name="Woyke T."/>
            <person name="Bristow J."/>
            <person name="Eisen J.A."/>
            <person name="Markowitz V."/>
            <person name="Hugenholtz P."/>
            <person name="Kyrpides N.C."/>
            <person name="Klenk H.P."/>
            <person name="Detter J.C."/>
        </authorList>
    </citation>
    <scope>NUCLEOTIDE SEQUENCE [LARGE SCALE GENOMIC DNA]</scope>
    <source>
        <strain evidence="4">DSM 8271 / FlGlyR</strain>
    </source>
</reference>
<feature type="transmembrane region" description="Helical" evidence="1">
    <location>
        <begin position="252"/>
        <end position="274"/>
    </location>
</feature>
<dbReference type="Pfam" id="PF07670">
    <property type="entry name" value="Gate"/>
    <property type="match status" value="2"/>
</dbReference>
<gene>
    <name evidence="3" type="ordered locus">Sgly_2028</name>
</gene>
<evidence type="ECO:0000313" key="3">
    <source>
        <dbReference type="EMBL" id="ADY56321.1"/>
    </source>
</evidence>
<name>F0T1I0_SYNGF</name>
<dbReference type="InterPro" id="IPR011642">
    <property type="entry name" value="Gate_dom"/>
</dbReference>